<keyword evidence="2" id="KW-1185">Reference proteome</keyword>
<gene>
    <name evidence="1" type="ORF">DB895_00720</name>
</gene>
<evidence type="ECO:0000313" key="2">
    <source>
        <dbReference type="Proteomes" id="UP000245449"/>
    </source>
</evidence>
<sequence>MCLALLNSSVCFFGFREFHFVPFHKPYIKFLKEKKKKKKVVLQVEVSRKTSFFRKNTTRYIIGNVGVKSE</sequence>
<evidence type="ECO:0000313" key="1">
    <source>
        <dbReference type="EMBL" id="PWA07280.1"/>
    </source>
</evidence>
<name>A0A2U1JQ24_9FLAO</name>
<proteinExistence type="predicted"/>
<dbReference type="AlphaFoldDB" id="A0A2U1JQ24"/>
<dbReference type="EMBL" id="QCZI01000001">
    <property type="protein sequence ID" value="PWA07280.1"/>
    <property type="molecule type" value="Genomic_DNA"/>
</dbReference>
<accession>A0A2U1JQ24</accession>
<protein>
    <submittedName>
        <fullName evidence="1">Uncharacterized protein</fullName>
    </submittedName>
</protein>
<comment type="caution">
    <text evidence="1">The sequence shown here is derived from an EMBL/GenBank/DDBJ whole genome shotgun (WGS) entry which is preliminary data.</text>
</comment>
<reference evidence="1 2" key="1">
    <citation type="submission" date="2018-04" db="EMBL/GenBank/DDBJ databases">
        <title>Flavobacterium sp. nov., isolated from glacier ice.</title>
        <authorList>
            <person name="Liu Q."/>
            <person name="Xin Y.-H."/>
        </authorList>
    </citation>
    <scope>NUCLEOTIDE SEQUENCE [LARGE SCALE GENOMIC DNA]</scope>
    <source>
        <strain evidence="1 2">RB1R5</strain>
    </source>
</reference>
<dbReference type="Proteomes" id="UP000245449">
    <property type="component" value="Unassembled WGS sequence"/>
</dbReference>
<organism evidence="1 2">
    <name type="scientific">Flavobacterium psychrotolerans</name>
    <dbReference type="NCBI Taxonomy" id="2169410"/>
    <lineage>
        <taxon>Bacteria</taxon>
        <taxon>Pseudomonadati</taxon>
        <taxon>Bacteroidota</taxon>
        <taxon>Flavobacteriia</taxon>
        <taxon>Flavobacteriales</taxon>
        <taxon>Flavobacteriaceae</taxon>
        <taxon>Flavobacterium</taxon>
    </lineage>
</organism>